<organism evidence="1 2">
    <name type="scientific">Daphnia magna</name>
    <dbReference type="NCBI Taxonomy" id="35525"/>
    <lineage>
        <taxon>Eukaryota</taxon>
        <taxon>Metazoa</taxon>
        <taxon>Ecdysozoa</taxon>
        <taxon>Arthropoda</taxon>
        <taxon>Crustacea</taxon>
        <taxon>Branchiopoda</taxon>
        <taxon>Diplostraca</taxon>
        <taxon>Cladocera</taxon>
        <taxon>Anomopoda</taxon>
        <taxon>Daphniidae</taxon>
        <taxon>Daphnia</taxon>
    </lineage>
</organism>
<reference evidence="1 2" key="1">
    <citation type="journal article" date="2023" name="Nucleic Acids Res.">
        <title>The hologenome of Daphnia magna reveals possible DNA methylation and microbiome-mediated evolution of the host genome.</title>
        <authorList>
            <person name="Chaturvedi A."/>
            <person name="Li X."/>
            <person name="Dhandapani V."/>
            <person name="Marshall H."/>
            <person name="Kissane S."/>
            <person name="Cuenca-Cambronero M."/>
            <person name="Asole G."/>
            <person name="Calvet F."/>
            <person name="Ruiz-Romero M."/>
            <person name="Marangio P."/>
            <person name="Guigo R."/>
            <person name="Rago D."/>
            <person name="Mirbahai L."/>
            <person name="Eastwood N."/>
            <person name="Colbourne J.K."/>
            <person name="Zhou J."/>
            <person name="Mallon E."/>
            <person name="Orsini L."/>
        </authorList>
    </citation>
    <scope>NUCLEOTIDE SEQUENCE [LARGE SCALE GENOMIC DNA]</scope>
    <source>
        <strain evidence="1">LRV0_1</strain>
    </source>
</reference>
<proteinExistence type="predicted"/>
<comment type="caution">
    <text evidence="1">The sequence shown here is derived from an EMBL/GenBank/DDBJ whole genome shotgun (WGS) entry which is preliminary data.</text>
</comment>
<dbReference type="Proteomes" id="UP001234178">
    <property type="component" value="Unassembled WGS sequence"/>
</dbReference>
<gene>
    <name evidence="1" type="ORF">OUZ56_026523</name>
</gene>
<protein>
    <submittedName>
        <fullName evidence="1">Uncharacterized protein</fullName>
    </submittedName>
</protein>
<name>A0ABQ9ZN03_9CRUS</name>
<evidence type="ECO:0000313" key="2">
    <source>
        <dbReference type="Proteomes" id="UP001234178"/>
    </source>
</evidence>
<sequence length="614" mass="69759">MARKICVKFGDFKSPVRVKLLILPEPNDKQCDLLLLRSMLFKEMMFDMSVTDLGGSLATRVEDVMLGQYDKEFDLVVDVTSTTVFLNGEKDIVVKLRLVQEYLVVPEECSQILDLPSMSSSEFSPNDENSPPATYETLTMNINESHTLGNDTDTTTDFVDSEEDSSMFQPRFHSTQKSKRLRVEQSHLLSRETELSSASVTSKKLPSEVCETDLFILTLPNEGEEEWEINQHIVAAMRAGKLSQHINAFILVCAKHLLKTVTLDKRLNQRKSIYKRYAQMIVKQHPCLADNNCEDNYLTVKHKVVRAVGNQIDSKKHGRIRNLKRNQQKASAKRNSGGLNQYDAANSISGNLSTAVDDDFPDHESEEQLRRKHDFEATREFFKINNKLSLAKLLEKTPHYHDFEKAYDDFLMMYPMSCITEEKFQKAFESTLLTFRRFLERNSDKGGQKWADGAKMDLEVLLAVNALCSTSRGVKGAKPVFLIREVGKNVEPDYSGVNSSAIVFFNGNSLHSMLIIVGSSCNVNYKNINVSSVCQVVLNLLSVYYVTDCNYPAMYGVLSLIDRLCLHQEGFPRQKPVQKDSLSMVTFLKKYDKFVLNDDENQQAQELPLEEESS</sequence>
<dbReference type="EMBL" id="JAOYFB010000004">
    <property type="protein sequence ID" value="KAK4013975.1"/>
    <property type="molecule type" value="Genomic_DNA"/>
</dbReference>
<accession>A0ABQ9ZN03</accession>
<keyword evidence="2" id="KW-1185">Reference proteome</keyword>
<evidence type="ECO:0000313" key="1">
    <source>
        <dbReference type="EMBL" id="KAK4013975.1"/>
    </source>
</evidence>